<feature type="transmembrane region" description="Helical" evidence="6">
    <location>
        <begin position="230"/>
        <end position="247"/>
    </location>
</feature>
<feature type="transmembrane region" description="Helical" evidence="6">
    <location>
        <begin position="158"/>
        <end position="179"/>
    </location>
</feature>
<dbReference type="InterPro" id="IPR023171">
    <property type="entry name" value="Na/H_antiporter_dom_sf"/>
</dbReference>
<dbReference type="HAMAP" id="MF_01844">
    <property type="entry name" value="NhaA"/>
    <property type="match status" value="1"/>
</dbReference>
<feature type="transmembrane region" description="Helical" evidence="6">
    <location>
        <begin position="207"/>
        <end position="224"/>
    </location>
</feature>
<feature type="transmembrane region" description="Helical" evidence="6">
    <location>
        <begin position="375"/>
        <end position="397"/>
    </location>
</feature>
<feature type="transmembrane region" description="Helical" evidence="6">
    <location>
        <begin position="64"/>
        <end position="82"/>
    </location>
</feature>
<comment type="function">
    <text evidence="6">Na(+)/H(+) antiporter that extrudes sodium in exchange for external protons.</text>
</comment>
<evidence type="ECO:0000256" key="2">
    <source>
        <dbReference type="ARBA" id="ARBA00022475"/>
    </source>
</evidence>
<feature type="transmembrane region" description="Helical" evidence="6">
    <location>
        <begin position="185"/>
        <end position="202"/>
    </location>
</feature>
<keyword evidence="6" id="KW-0915">Sodium</keyword>
<dbReference type="NCBIfam" id="TIGR00773">
    <property type="entry name" value="NhaA"/>
    <property type="match status" value="1"/>
</dbReference>
<evidence type="ECO:0000256" key="1">
    <source>
        <dbReference type="ARBA" id="ARBA00004429"/>
    </source>
</evidence>
<comment type="similarity">
    <text evidence="6">Belongs to the NhaA Na(+)/H(+) (TC 2.A.33) antiporter family.</text>
</comment>
<feature type="transmembrane region" description="Helical" evidence="6">
    <location>
        <begin position="12"/>
        <end position="35"/>
    </location>
</feature>
<keyword evidence="6" id="KW-0813">Transport</keyword>
<accession>A0ABN1MFB4</accession>
<dbReference type="RefSeq" id="WP_343764641.1">
    <property type="nucleotide sequence ID" value="NZ_BAAAFG010000012.1"/>
</dbReference>
<keyword evidence="5 6" id="KW-0472">Membrane</keyword>
<organism evidence="7 8">
    <name type="scientific">Gangjinia marincola</name>
    <dbReference type="NCBI Taxonomy" id="578463"/>
    <lineage>
        <taxon>Bacteria</taxon>
        <taxon>Pseudomonadati</taxon>
        <taxon>Bacteroidota</taxon>
        <taxon>Flavobacteriia</taxon>
        <taxon>Flavobacteriales</taxon>
        <taxon>Flavobacteriaceae</taxon>
        <taxon>Gangjinia</taxon>
    </lineage>
</organism>
<evidence type="ECO:0000313" key="7">
    <source>
        <dbReference type="EMBL" id="GAA0871843.1"/>
    </source>
</evidence>
<comment type="catalytic activity">
    <reaction evidence="6">
        <text>Na(+)(in) + 2 H(+)(out) = Na(+)(out) + 2 H(+)(in)</text>
        <dbReference type="Rhea" id="RHEA:29251"/>
        <dbReference type="ChEBI" id="CHEBI:15378"/>
        <dbReference type="ChEBI" id="CHEBI:29101"/>
    </reaction>
</comment>
<dbReference type="PANTHER" id="PTHR30341:SF0">
    <property type="entry name" value="NA(+)_H(+) ANTIPORTER NHAA"/>
    <property type="match status" value="1"/>
</dbReference>
<dbReference type="PANTHER" id="PTHR30341">
    <property type="entry name" value="SODIUM ION/PROTON ANTIPORTER NHAA-RELATED"/>
    <property type="match status" value="1"/>
</dbReference>
<keyword evidence="3 6" id="KW-0812">Transmembrane</keyword>
<dbReference type="Proteomes" id="UP001500507">
    <property type="component" value="Unassembled WGS sequence"/>
</dbReference>
<protein>
    <recommendedName>
        <fullName evidence="6">Na(+)/H(+) antiporter NhaA</fullName>
    </recommendedName>
    <alternativeName>
        <fullName evidence="6">Sodium/proton antiporter NhaA</fullName>
    </alternativeName>
</protein>
<proteinExistence type="inferred from homology"/>
<evidence type="ECO:0000256" key="4">
    <source>
        <dbReference type="ARBA" id="ARBA00022989"/>
    </source>
</evidence>
<keyword evidence="2 6" id="KW-1003">Cell membrane</keyword>
<comment type="caution">
    <text evidence="7">The sequence shown here is derived from an EMBL/GenBank/DDBJ whole genome shotgun (WGS) entry which is preliminary data.</text>
</comment>
<evidence type="ECO:0000256" key="5">
    <source>
        <dbReference type="ARBA" id="ARBA00023136"/>
    </source>
</evidence>
<dbReference type="InterPro" id="IPR004670">
    <property type="entry name" value="NhaA"/>
</dbReference>
<feature type="transmembrane region" description="Helical" evidence="6">
    <location>
        <begin position="103"/>
        <end position="120"/>
    </location>
</feature>
<dbReference type="Pfam" id="PF06965">
    <property type="entry name" value="Na_H_antiport_1"/>
    <property type="match status" value="1"/>
</dbReference>
<keyword evidence="4 6" id="KW-1133">Transmembrane helix</keyword>
<keyword evidence="6" id="KW-0406">Ion transport</keyword>
<comment type="subcellular location">
    <subcellularLocation>
        <location evidence="1">Cell inner membrane</location>
        <topology evidence="1">Multi-pass membrane protein</topology>
    </subcellularLocation>
    <subcellularLocation>
        <location evidence="6">Cell membrane</location>
        <topology evidence="6">Multi-pass membrane protein</topology>
    </subcellularLocation>
</comment>
<evidence type="ECO:0000313" key="8">
    <source>
        <dbReference type="Proteomes" id="UP001500507"/>
    </source>
</evidence>
<name>A0ABN1MFB4_9FLAO</name>
<evidence type="ECO:0000256" key="6">
    <source>
        <dbReference type="HAMAP-Rule" id="MF_01844"/>
    </source>
</evidence>
<sequence>MLKSIFLTPFQRFVKAESLAGTLLFGATIIALLWANSPYASSYSSLWQYEIGISFQNFELKKSLLLWINDGLMSIFFFLIGLELKRELLVGEINTVKKASLPFFAALGGVAVPVGMYLLLNQDPDTEKGWGIAMATDIAFALAILSTLGKRIPLSLKIFLTAFAIIDDIAAVLVIALFYSIQIEWSYILYGTLLIGLLALLYRLRKYSFAIGIVLAIVIWFLFLKSGVHPTIAGVLLAFTIPIKRKINTTSFSTQLNQLISKITPSPKEDGSYILSKKEMKYIDHLENITFEVRSPLQHLEHKLHAVVAYFILPIFAFANAGVMISLDYNFDFILMRNIALSLFVGKFIGVAGFSILGIKLNLTQLPDGVSIKQILGASAIAGVGFTMSIFIDTLAFHNDLTSMNSAKVGIIIGSVTSGLVGYIILRLVSKRSL</sequence>
<dbReference type="Gene3D" id="1.20.1530.10">
    <property type="entry name" value="Na+/H+ antiporter like domain"/>
    <property type="match status" value="1"/>
</dbReference>
<feature type="transmembrane region" description="Helical" evidence="6">
    <location>
        <begin position="304"/>
        <end position="327"/>
    </location>
</feature>
<keyword evidence="6" id="KW-0050">Antiport</keyword>
<feature type="transmembrane region" description="Helical" evidence="6">
    <location>
        <begin position="132"/>
        <end position="149"/>
    </location>
</feature>
<keyword evidence="6" id="KW-0739">Sodium transport</keyword>
<dbReference type="EMBL" id="BAAAFG010000012">
    <property type="protein sequence ID" value="GAA0871843.1"/>
    <property type="molecule type" value="Genomic_DNA"/>
</dbReference>
<feature type="transmembrane region" description="Helical" evidence="6">
    <location>
        <begin position="339"/>
        <end position="363"/>
    </location>
</feature>
<keyword evidence="8" id="KW-1185">Reference proteome</keyword>
<gene>
    <name evidence="7" type="primary">nhaA_1</name>
    <name evidence="6" type="synonym">nhaA</name>
    <name evidence="7" type="ORF">GCM10009117_09890</name>
</gene>
<reference evidence="7 8" key="1">
    <citation type="journal article" date="2019" name="Int. J. Syst. Evol. Microbiol.">
        <title>The Global Catalogue of Microorganisms (GCM) 10K type strain sequencing project: providing services to taxonomists for standard genome sequencing and annotation.</title>
        <authorList>
            <consortium name="The Broad Institute Genomics Platform"/>
            <consortium name="The Broad Institute Genome Sequencing Center for Infectious Disease"/>
            <person name="Wu L."/>
            <person name="Ma J."/>
        </authorList>
    </citation>
    <scope>NUCLEOTIDE SEQUENCE [LARGE SCALE GENOMIC DNA]</scope>
    <source>
        <strain evidence="7 8">JCM 16082</strain>
    </source>
</reference>
<feature type="transmembrane region" description="Helical" evidence="6">
    <location>
        <begin position="409"/>
        <end position="429"/>
    </location>
</feature>
<evidence type="ECO:0000256" key="3">
    <source>
        <dbReference type="ARBA" id="ARBA00022692"/>
    </source>
</evidence>